<dbReference type="EC" id="2.7.7.6" evidence="1"/>
<dbReference type="Gene3D" id="1.10.1790.20">
    <property type="match status" value="1"/>
</dbReference>
<dbReference type="FunFam" id="2.40.50.100:FF:000012">
    <property type="entry name" value="DNA-directed RNA polymerase subunit beta"/>
    <property type="match status" value="1"/>
</dbReference>
<dbReference type="Proteomes" id="UP000251123">
    <property type="component" value="Unassembled WGS sequence"/>
</dbReference>
<dbReference type="GO" id="GO:0003677">
    <property type="term" value="F:DNA binding"/>
    <property type="evidence" value="ECO:0007669"/>
    <property type="project" value="InterPro"/>
</dbReference>
<comment type="catalytic activity">
    <reaction evidence="6">
        <text>RNA(n) + a ribonucleoside 5'-triphosphate = RNA(n+1) + diphosphate</text>
        <dbReference type="Rhea" id="RHEA:21248"/>
        <dbReference type="Rhea" id="RHEA-COMP:14527"/>
        <dbReference type="Rhea" id="RHEA-COMP:17342"/>
        <dbReference type="ChEBI" id="CHEBI:33019"/>
        <dbReference type="ChEBI" id="CHEBI:61557"/>
        <dbReference type="ChEBI" id="CHEBI:140395"/>
        <dbReference type="EC" id="2.7.7.6"/>
    </reaction>
</comment>
<dbReference type="CDD" id="cd02655">
    <property type="entry name" value="RNAP_beta'_C"/>
    <property type="match status" value="1"/>
</dbReference>
<evidence type="ECO:0000256" key="3">
    <source>
        <dbReference type="ARBA" id="ARBA00022679"/>
    </source>
</evidence>
<evidence type="ECO:0000256" key="1">
    <source>
        <dbReference type="ARBA" id="ARBA00012418"/>
    </source>
</evidence>
<dbReference type="EMBL" id="UASN01000022">
    <property type="protein sequence ID" value="SQC18788.1"/>
    <property type="molecule type" value="Genomic_DNA"/>
</dbReference>
<proteinExistence type="predicted"/>
<feature type="domain" description="RNA polymerase Rpb1" evidence="7">
    <location>
        <begin position="12"/>
        <end position="428"/>
    </location>
</feature>
<dbReference type="GO" id="GO:0006351">
    <property type="term" value="P:DNA-templated transcription"/>
    <property type="evidence" value="ECO:0007669"/>
    <property type="project" value="InterPro"/>
</dbReference>
<gene>
    <name evidence="8" type="primary">rpoC_2</name>
    <name evidence="8" type="ORF">NCTC9601_05576</name>
</gene>
<dbReference type="SUPFAM" id="SSF64484">
    <property type="entry name" value="beta and beta-prime subunits of DNA dependent RNA-polymerase"/>
    <property type="match status" value="1"/>
</dbReference>
<name>A0A2X3CPE0_KLEPN</name>
<organism evidence="8 9">
    <name type="scientific">Klebsiella pneumoniae</name>
    <dbReference type="NCBI Taxonomy" id="573"/>
    <lineage>
        <taxon>Bacteria</taxon>
        <taxon>Pseudomonadati</taxon>
        <taxon>Pseudomonadota</taxon>
        <taxon>Gammaproteobacteria</taxon>
        <taxon>Enterobacterales</taxon>
        <taxon>Enterobacteriaceae</taxon>
        <taxon>Klebsiella/Raoultella group</taxon>
        <taxon>Klebsiella</taxon>
        <taxon>Klebsiella pneumoniae complex</taxon>
    </lineage>
</organism>
<dbReference type="PANTHER" id="PTHR19376">
    <property type="entry name" value="DNA-DIRECTED RNA POLYMERASE"/>
    <property type="match status" value="1"/>
</dbReference>
<evidence type="ECO:0000313" key="9">
    <source>
        <dbReference type="Proteomes" id="UP000251123"/>
    </source>
</evidence>
<sequence>MTPTLASARHCYGRDLARGHLINKGEAIGVIAAQSIGEPGTQLTMRTFHIGGAASRAAAESSIQVKNKGSIKLSNAKSVVNSSGKLVITSRNTELKLIDEFGRTKESYKVPYGAVMAKGDGEQVAGGETVANWDPHTMPVITEVSGFIRFTDMIDGQTITRQTDELTGLSSLVVLDSAERTAGGKDLRPALKIVDAQGNDVLIPGTDMPAQYFLPGKAIVQLEDGVQISSGYTLARIPQESGGTKDITGGLPRVADLFEARRPKEPAILAEISGIISFGKETKGKRRLVITPVDGSEPYEEMIPKWRQLNVFEGERVERGDVVSDGPEAPHDILRLRGVHAVTRYIVNEVQDVYRLQGVKINDKHIEVIVRQMLRKATIESAGSSDFLEGEQVEYSRVKIANRELEANGKVGATFSRDLLGITKASLATESFISAASFQETTRVLTEAAVAGKRDELRGLKENVIVGRLIPAGTGYAYHQDRMRRRAAGELPAAPQVSVEEASANLAELLNAGLGGSDND</sequence>
<protein>
    <recommendedName>
        <fullName evidence="1">DNA-directed RNA polymerase</fullName>
        <ecNumber evidence="1">2.7.7.6</ecNumber>
    </recommendedName>
</protein>
<dbReference type="FunFam" id="2.40.50.100:FF:000016">
    <property type="entry name" value="DNA-directed RNA polymerase subunit beta"/>
    <property type="match status" value="1"/>
</dbReference>
<evidence type="ECO:0000256" key="5">
    <source>
        <dbReference type="ARBA" id="ARBA00023163"/>
    </source>
</evidence>
<dbReference type="FunFam" id="2.40.50.100:FF:000019">
    <property type="entry name" value="DNA-directed RNA polymerase subunit beta"/>
    <property type="match status" value="1"/>
</dbReference>
<dbReference type="Gene3D" id="1.10.150.390">
    <property type="match status" value="1"/>
</dbReference>
<evidence type="ECO:0000259" key="7">
    <source>
        <dbReference type="Pfam" id="PF04998"/>
    </source>
</evidence>
<dbReference type="InterPro" id="IPR007081">
    <property type="entry name" value="RNA_pol_Rpb1_5"/>
</dbReference>
<evidence type="ECO:0000256" key="2">
    <source>
        <dbReference type="ARBA" id="ARBA00022478"/>
    </source>
</evidence>
<evidence type="ECO:0000256" key="6">
    <source>
        <dbReference type="ARBA" id="ARBA00048552"/>
    </source>
</evidence>
<dbReference type="PANTHER" id="PTHR19376:SF54">
    <property type="entry name" value="DNA-DIRECTED RNA POLYMERASE SUBUNIT BETA"/>
    <property type="match status" value="1"/>
</dbReference>
<accession>A0A2X3CPE0</accession>
<dbReference type="Pfam" id="PF04998">
    <property type="entry name" value="RNA_pol_Rpb1_5"/>
    <property type="match status" value="1"/>
</dbReference>
<dbReference type="GO" id="GO:0000428">
    <property type="term" value="C:DNA-directed RNA polymerase complex"/>
    <property type="evidence" value="ECO:0007669"/>
    <property type="project" value="UniProtKB-KW"/>
</dbReference>
<keyword evidence="3 8" id="KW-0808">Transferase</keyword>
<keyword evidence="5" id="KW-0804">Transcription</keyword>
<dbReference type="Gene3D" id="2.40.50.100">
    <property type="match status" value="3"/>
</dbReference>
<evidence type="ECO:0000313" key="8">
    <source>
        <dbReference type="EMBL" id="SQC18788.1"/>
    </source>
</evidence>
<dbReference type="AlphaFoldDB" id="A0A2X3CPE0"/>
<evidence type="ECO:0000256" key="4">
    <source>
        <dbReference type="ARBA" id="ARBA00022695"/>
    </source>
</evidence>
<keyword evidence="4 8" id="KW-0548">Nucleotidyltransferase</keyword>
<dbReference type="FunFam" id="1.10.150.390:FF:000002">
    <property type="entry name" value="DNA-directed RNA polymerase subunit beta"/>
    <property type="match status" value="1"/>
</dbReference>
<keyword evidence="2 8" id="KW-0240">DNA-directed RNA polymerase</keyword>
<dbReference type="GO" id="GO:0003899">
    <property type="term" value="F:DNA-directed RNA polymerase activity"/>
    <property type="evidence" value="ECO:0007669"/>
    <property type="project" value="UniProtKB-EC"/>
</dbReference>
<reference evidence="8 9" key="1">
    <citation type="submission" date="2018-06" db="EMBL/GenBank/DDBJ databases">
        <authorList>
            <consortium name="Pathogen Informatics"/>
            <person name="Doyle S."/>
        </authorList>
    </citation>
    <scope>NUCLEOTIDE SEQUENCE [LARGE SCALE GENOMIC DNA]</scope>
    <source>
        <strain evidence="8 9">NCTC9601</strain>
    </source>
</reference>
<dbReference type="InterPro" id="IPR045867">
    <property type="entry name" value="DNA-dir_RpoC_beta_prime"/>
</dbReference>